<organism evidence="2 3">
    <name type="scientific">Enorma phocaeensis</name>
    <dbReference type="NCBI Taxonomy" id="1871019"/>
    <lineage>
        <taxon>Bacteria</taxon>
        <taxon>Bacillati</taxon>
        <taxon>Actinomycetota</taxon>
        <taxon>Coriobacteriia</taxon>
        <taxon>Coriobacteriales</taxon>
        <taxon>Coriobacteriaceae</taxon>
        <taxon>Enorma</taxon>
    </lineage>
</organism>
<dbReference type="Proteomes" id="UP000753256">
    <property type="component" value="Unassembled WGS sequence"/>
</dbReference>
<proteinExistence type="predicted"/>
<name>A0A921ISE6_9ACTN</name>
<dbReference type="RefSeq" id="WP_273188833.1">
    <property type="nucleotide sequence ID" value="NZ_DYUZ01000007.1"/>
</dbReference>
<feature type="transmembrane region" description="Helical" evidence="1">
    <location>
        <begin position="81"/>
        <end position="101"/>
    </location>
</feature>
<evidence type="ECO:0000313" key="3">
    <source>
        <dbReference type="Proteomes" id="UP000753256"/>
    </source>
</evidence>
<protein>
    <submittedName>
        <fullName evidence="2">DUF6442 family protein</fullName>
    </submittedName>
</protein>
<dbReference type="AlphaFoldDB" id="A0A921ISE6"/>
<comment type="caution">
    <text evidence="2">The sequence shown here is derived from an EMBL/GenBank/DDBJ whole genome shotgun (WGS) entry which is preliminary data.</text>
</comment>
<gene>
    <name evidence="2" type="ORF">K8V70_01830</name>
</gene>
<feature type="transmembrane region" description="Helical" evidence="1">
    <location>
        <begin position="30"/>
        <end position="50"/>
    </location>
</feature>
<dbReference type="Pfam" id="PF20040">
    <property type="entry name" value="DUF6442"/>
    <property type="match status" value="1"/>
</dbReference>
<dbReference type="EMBL" id="DYUZ01000007">
    <property type="protein sequence ID" value="HJG36593.1"/>
    <property type="molecule type" value="Genomic_DNA"/>
</dbReference>
<dbReference type="InterPro" id="IPR045620">
    <property type="entry name" value="DUF6442"/>
</dbReference>
<accession>A0A921ISE6</accession>
<reference evidence="2" key="1">
    <citation type="journal article" date="2021" name="PeerJ">
        <title>Extensive microbial diversity within the chicken gut microbiome revealed by metagenomics and culture.</title>
        <authorList>
            <person name="Gilroy R."/>
            <person name="Ravi A."/>
            <person name="Getino M."/>
            <person name="Pursley I."/>
            <person name="Horton D.L."/>
            <person name="Alikhan N.F."/>
            <person name="Baker D."/>
            <person name="Gharbi K."/>
            <person name="Hall N."/>
            <person name="Watson M."/>
            <person name="Adriaenssens E.M."/>
            <person name="Foster-Nyarko E."/>
            <person name="Jarju S."/>
            <person name="Secka A."/>
            <person name="Antonio M."/>
            <person name="Oren A."/>
            <person name="Chaudhuri R.R."/>
            <person name="La Ragione R."/>
            <person name="Hildebrand F."/>
            <person name="Pallen M.J."/>
        </authorList>
    </citation>
    <scope>NUCLEOTIDE SEQUENCE</scope>
    <source>
        <strain evidence="2">ChiHjej13B12-9602</strain>
    </source>
</reference>
<keyword evidence="1" id="KW-1133">Transmembrane helix</keyword>
<reference evidence="2" key="2">
    <citation type="submission" date="2021-09" db="EMBL/GenBank/DDBJ databases">
        <authorList>
            <person name="Gilroy R."/>
        </authorList>
    </citation>
    <scope>NUCLEOTIDE SEQUENCE</scope>
    <source>
        <strain evidence="2">ChiHjej13B12-9602</strain>
    </source>
</reference>
<keyword evidence="1" id="KW-0812">Transmembrane</keyword>
<evidence type="ECO:0000313" key="2">
    <source>
        <dbReference type="EMBL" id="HJG36593.1"/>
    </source>
</evidence>
<evidence type="ECO:0000256" key="1">
    <source>
        <dbReference type="SAM" id="Phobius"/>
    </source>
</evidence>
<sequence length="104" mass="11722">MDREEILAQSRKDNRFQDERDCRIADQASVWGAIGMGAVLFAVFLIRWFLHGDDPYDLLAIGFGYLAAANAYRWNTTKATTALLVAMLCAVIALGWLWFYAIEG</sequence>
<keyword evidence="1" id="KW-0472">Membrane</keyword>